<evidence type="ECO:0000256" key="3">
    <source>
        <dbReference type="PROSITE-ProRule" id="PRU00023"/>
    </source>
</evidence>
<dbReference type="InterPro" id="IPR002110">
    <property type="entry name" value="Ankyrin_rpt"/>
</dbReference>
<reference evidence="4 5" key="2">
    <citation type="submission" date="2018-11" db="EMBL/GenBank/DDBJ databases">
        <authorList>
            <consortium name="Pathogen Informatics"/>
        </authorList>
    </citation>
    <scope>NUCLEOTIDE SEQUENCE [LARGE SCALE GENOMIC DNA]</scope>
</reference>
<dbReference type="Gene3D" id="1.25.40.20">
    <property type="entry name" value="Ankyrin repeat-containing domain"/>
    <property type="match status" value="1"/>
</dbReference>
<dbReference type="OrthoDB" id="5915845at2759"/>
<keyword evidence="2 3" id="KW-0040">ANK repeat</keyword>
<evidence type="ECO:0000256" key="2">
    <source>
        <dbReference type="ARBA" id="ARBA00023043"/>
    </source>
</evidence>
<keyword evidence="1" id="KW-0677">Repeat</keyword>
<dbReference type="PROSITE" id="PS50088">
    <property type="entry name" value="ANK_REPEAT"/>
    <property type="match status" value="1"/>
</dbReference>
<dbReference type="Pfam" id="PF12796">
    <property type="entry name" value="Ank_2"/>
    <property type="match status" value="1"/>
</dbReference>
<dbReference type="Proteomes" id="UP000267096">
    <property type="component" value="Unassembled WGS sequence"/>
</dbReference>
<sequence length="100" mass="11003">MFSSLGKYSYDYQDLLYASDCSALHISARNKQNFALRTLLTALRESCAANDVAQVVNAQNLRGQTPLHCAVRAGDADCVHYLLNAGASYDIPDNNFDTVR</sequence>
<dbReference type="GO" id="GO:0010468">
    <property type="term" value="P:regulation of gene expression"/>
    <property type="evidence" value="ECO:0007669"/>
    <property type="project" value="TreeGrafter"/>
</dbReference>
<dbReference type="SUPFAM" id="SSF48403">
    <property type="entry name" value="Ankyrin repeat"/>
    <property type="match status" value="1"/>
</dbReference>
<dbReference type="InterPro" id="IPR036770">
    <property type="entry name" value="Ankyrin_rpt-contain_sf"/>
</dbReference>
<organism evidence="6">
    <name type="scientific">Anisakis simplex</name>
    <name type="common">Herring worm</name>
    <dbReference type="NCBI Taxonomy" id="6269"/>
    <lineage>
        <taxon>Eukaryota</taxon>
        <taxon>Metazoa</taxon>
        <taxon>Ecdysozoa</taxon>
        <taxon>Nematoda</taxon>
        <taxon>Chromadorea</taxon>
        <taxon>Rhabditida</taxon>
        <taxon>Spirurina</taxon>
        <taxon>Ascaridomorpha</taxon>
        <taxon>Ascaridoidea</taxon>
        <taxon>Anisakidae</taxon>
        <taxon>Anisakis</taxon>
        <taxon>Anisakis simplex complex</taxon>
    </lineage>
</organism>
<keyword evidence="5" id="KW-1185">Reference proteome</keyword>
<evidence type="ECO:0000313" key="5">
    <source>
        <dbReference type="Proteomes" id="UP000267096"/>
    </source>
</evidence>
<proteinExistence type="predicted"/>
<dbReference type="EMBL" id="UYRR01029441">
    <property type="protein sequence ID" value="VDK40058.1"/>
    <property type="molecule type" value="Genomic_DNA"/>
</dbReference>
<reference evidence="6" key="1">
    <citation type="submission" date="2017-02" db="UniProtKB">
        <authorList>
            <consortium name="WormBaseParasite"/>
        </authorList>
    </citation>
    <scope>IDENTIFICATION</scope>
</reference>
<evidence type="ECO:0000313" key="6">
    <source>
        <dbReference type="WBParaSite" id="ASIM_0000978201-mRNA-1"/>
    </source>
</evidence>
<evidence type="ECO:0000313" key="4">
    <source>
        <dbReference type="EMBL" id="VDK40058.1"/>
    </source>
</evidence>
<evidence type="ECO:0000256" key="1">
    <source>
        <dbReference type="ARBA" id="ARBA00022737"/>
    </source>
</evidence>
<protein>
    <submittedName>
        <fullName evidence="6">IKB-1 (inferred by orthology to a C. elegans protein)</fullName>
    </submittedName>
</protein>
<gene>
    <name evidence="4" type="ORF">ASIM_LOCUS9521</name>
</gene>
<dbReference type="PANTHER" id="PTHR24124:SF14">
    <property type="entry name" value="CHROMOSOME UNDETERMINED SCAFFOLD_25, WHOLE GENOME SHOTGUN SEQUENCE"/>
    <property type="match status" value="1"/>
</dbReference>
<dbReference type="AlphaFoldDB" id="A0A0M3JQ31"/>
<dbReference type="PROSITE" id="PS50297">
    <property type="entry name" value="ANK_REP_REGION"/>
    <property type="match status" value="1"/>
</dbReference>
<name>A0A0M3JQ31_ANISI</name>
<dbReference type="SMART" id="SM00248">
    <property type="entry name" value="ANK"/>
    <property type="match status" value="2"/>
</dbReference>
<dbReference type="WBParaSite" id="ASIM_0000978201-mRNA-1">
    <property type="protein sequence ID" value="ASIM_0000978201-mRNA-1"/>
    <property type="gene ID" value="ASIM_0000978201"/>
</dbReference>
<dbReference type="PANTHER" id="PTHR24124">
    <property type="entry name" value="ANKYRIN REPEAT FAMILY A"/>
    <property type="match status" value="1"/>
</dbReference>
<feature type="repeat" description="ANK" evidence="3">
    <location>
        <begin position="62"/>
        <end position="94"/>
    </location>
</feature>
<dbReference type="GO" id="GO:0005634">
    <property type="term" value="C:nucleus"/>
    <property type="evidence" value="ECO:0007669"/>
    <property type="project" value="TreeGrafter"/>
</dbReference>
<accession>A0A0M3JQ31</accession>